<feature type="compositionally biased region" description="Acidic residues" evidence="1">
    <location>
        <begin position="1"/>
        <end position="11"/>
    </location>
</feature>
<feature type="region of interest" description="Disordered" evidence="1">
    <location>
        <begin position="1"/>
        <end position="46"/>
    </location>
</feature>
<evidence type="ECO:0000313" key="3">
    <source>
        <dbReference type="Proteomes" id="UP001151760"/>
    </source>
</evidence>
<proteinExistence type="predicted"/>
<name>A0ABQ4ZQW3_9ASTR</name>
<reference evidence="2" key="2">
    <citation type="submission" date="2022-01" db="EMBL/GenBank/DDBJ databases">
        <authorList>
            <person name="Yamashiro T."/>
            <person name="Shiraishi A."/>
            <person name="Satake H."/>
            <person name="Nakayama K."/>
        </authorList>
    </citation>
    <scope>NUCLEOTIDE SEQUENCE</scope>
</reference>
<reference evidence="2" key="1">
    <citation type="journal article" date="2022" name="Int. J. Mol. Sci.">
        <title>Draft Genome of Tanacetum Coccineum: Genomic Comparison of Closely Related Tanacetum-Family Plants.</title>
        <authorList>
            <person name="Yamashiro T."/>
            <person name="Shiraishi A."/>
            <person name="Nakayama K."/>
            <person name="Satake H."/>
        </authorList>
    </citation>
    <scope>NUCLEOTIDE SEQUENCE</scope>
</reference>
<protein>
    <submittedName>
        <fullName evidence="2">Uncharacterized protein</fullName>
    </submittedName>
</protein>
<comment type="caution">
    <text evidence="2">The sequence shown here is derived from an EMBL/GenBank/DDBJ whole genome shotgun (WGS) entry which is preliminary data.</text>
</comment>
<feature type="compositionally biased region" description="Basic and acidic residues" evidence="1">
    <location>
        <begin position="20"/>
        <end position="41"/>
    </location>
</feature>
<sequence>MPQDQGDDMGNTEDQPNVEEASKHDWFKKPERPPTPDHDWNAGKQIDFRPPQTWISKMAKAGKPPTTFDELMSTLIEFSAYVLHNLKKCYKDGTDKLDWTNPEGHEYPFDLIKPLPLIKDQGRQVVPANYFFNNDLEYLKDGSLSSKYTASTTKTKAAKYDTIEGIEDMGDYVVTGDDYEGPPVFDDDQYEEESVPVYDTDIEDVIEEEEGFVGKGGIGGEEDNIEDIVVVANDLCSSMIQTTLNVDFEEDINTKSHELMSFGKSILIKFAKILNNRYSFESTIVGVCLIIGILLN</sequence>
<keyword evidence="3" id="KW-1185">Reference proteome</keyword>
<organism evidence="2 3">
    <name type="scientific">Tanacetum coccineum</name>
    <dbReference type="NCBI Taxonomy" id="301880"/>
    <lineage>
        <taxon>Eukaryota</taxon>
        <taxon>Viridiplantae</taxon>
        <taxon>Streptophyta</taxon>
        <taxon>Embryophyta</taxon>
        <taxon>Tracheophyta</taxon>
        <taxon>Spermatophyta</taxon>
        <taxon>Magnoliopsida</taxon>
        <taxon>eudicotyledons</taxon>
        <taxon>Gunneridae</taxon>
        <taxon>Pentapetalae</taxon>
        <taxon>asterids</taxon>
        <taxon>campanulids</taxon>
        <taxon>Asterales</taxon>
        <taxon>Asteraceae</taxon>
        <taxon>Asteroideae</taxon>
        <taxon>Anthemideae</taxon>
        <taxon>Anthemidinae</taxon>
        <taxon>Tanacetum</taxon>
    </lineage>
</organism>
<dbReference type="EMBL" id="BQNB010011539">
    <property type="protein sequence ID" value="GJS91871.1"/>
    <property type="molecule type" value="Genomic_DNA"/>
</dbReference>
<gene>
    <name evidence="2" type="ORF">Tco_0774507</name>
</gene>
<evidence type="ECO:0000313" key="2">
    <source>
        <dbReference type="EMBL" id="GJS91871.1"/>
    </source>
</evidence>
<accession>A0ABQ4ZQW3</accession>
<dbReference type="Proteomes" id="UP001151760">
    <property type="component" value="Unassembled WGS sequence"/>
</dbReference>
<evidence type="ECO:0000256" key="1">
    <source>
        <dbReference type="SAM" id="MobiDB-lite"/>
    </source>
</evidence>